<dbReference type="Pfam" id="PF12320">
    <property type="entry name" value="SbcD_C"/>
    <property type="match status" value="1"/>
</dbReference>
<dbReference type="Gene3D" id="3.60.21.10">
    <property type="match status" value="1"/>
</dbReference>
<evidence type="ECO:0000256" key="5">
    <source>
        <dbReference type="ARBA" id="ARBA00022801"/>
    </source>
</evidence>
<dbReference type="PANTHER" id="PTHR30337:SF0">
    <property type="entry name" value="NUCLEASE SBCCD SUBUNIT D"/>
    <property type="match status" value="1"/>
</dbReference>
<dbReference type="OrthoDB" id="9773856at2"/>
<comment type="similarity">
    <text evidence="1 7">Belongs to the SbcD family.</text>
</comment>
<accession>A0A369QS67</accession>
<gene>
    <name evidence="7" type="primary">sbcD</name>
    <name evidence="10" type="ORF">AHMF7616_04698</name>
</gene>
<sequence>MKILHTADWHLGKRLEQCERTDEHQHFLDWLIGVIDQHEIDVLLIAGDVFDTGSPSNAALKQYYDFLWALRKTNCREVIIIGGNHDSVSTLNAPQTLLKHFRVHVVGGVPLEFTDQIIPVINASGKTEIVICAVPFLRDKDVRLSIPGETHTEREARLKEGICAHYRQIAAHIAPYKTQQIPVIAMGHLFAAGGSASESEKEIHVGNLGQIGGDQFPIDFDYIALGHLHRPQIVNSMTHVRYSGSPIPLSFSEVEDHKLILILNFSENQLVAVEELPVPCCRKLVRFKGDLDEVKRRMHAFAVGDHLYPAWAEVQVETDNYIPDLDGQLAQITQTMPHLERVFTRQIRLKPTVALDAESFNEFTNLQELEPKDVFRKKCDSVFGEGEYFDLLSTFDELLEKMTQTE</sequence>
<dbReference type="GO" id="GO:0006260">
    <property type="term" value="P:DNA replication"/>
    <property type="evidence" value="ECO:0007669"/>
    <property type="project" value="UniProtKB-KW"/>
</dbReference>
<dbReference type="AlphaFoldDB" id="A0A369QS67"/>
<protein>
    <recommendedName>
        <fullName evidence="3 7">Nuclease SbcCD subunit D</fullName>
    </recommendedName>
</protein>
<keyword evidence="5 7" id="KW-0378">Hydrolase</keyword>
<evidence type="ECO:0000256" key="2">
    <source>
        <dbReference type="ARBA" id="ARBA00011322"/>
    </source>
</evidence>
<dbReference type="GO" id="GO:0006310">
    <property type="term" value="P:DNA recombination"/>
    <property type="evidence" value="ECO:0007669"/>
    <property type="project" value="UniProtKB-KW"/>
</dbReference>
<keyword evidence="7" id="KW-0235">DNA replication</keyword>
<reference evidence="10 11" key="1">
    <citation type="submission" date="2018-04" db="EMBL/GenBank/DDBJ databases">
        <title>Adhaeribacter sp. HMF7616 genome sequencing and assembly.</title>
        <authorList>
            <person name="Kang H."/>
            <person name="Kang J."/>
            <person name="Cha I."/>
            <person name="Kim H."/>
            <person name="Joh K."/>
        </authorList>
    </citation>
    <scope>NUCLEOTIDE SEQUENCE [LARGE SCALE GENOMIC DNA]</scope>
    <source>
        <strain evidence="10 11">HMF7616</strain>
    </source>
</reference>
<dbReference type="InterPro" id="IPR029052">
    <property type="entry name" value="Metallo-depent_PP-like"/>
</dbReference>
<comment type="caution">
    <text evidence="10">The sequence shown here is derived from an EMBL/GenBank/DDBJ whole genome shotgun (WGS) entry which is preliminary data.</text>
</comment>
<evidence type="ECO:0000256" key="1">
    <source>
        <dbReference type="ARBA" id="ARBA00010555"/>
    </source>
</evidence>
<evidence type="ECO:0000256" key="3">
    <source>
        <dbReference type="ARBA" id="ARBA00013365"/>
    </source>
</evidence>
<keyword evidence="4 7" id="KW-0540">Nuclease</keyword>
<dbReference type="InterPro" id="IPR004843">
    <property type="entry name" value="Calcineurin-like_PHP"/>
</dbReference>
<dbReference type="Proteomes" id="UP000253919">
    <property type="component" value="Unassembled WGS sequence"/>
</dbReference>
<dbReference type="Gene3D" id="3.30.160.720">
    <property type="match status" value="1"/>
</dbReference>
<name>A0A369QS67_9BACT</name>
<feature type="domain" description="Nuclease SbcCD subunit D C-terminal" evidence="9">
    <location>
        <begin position="281"/>
        <end position="380"/>
    </location>
</feature>
<keyword evidence="7" id="KW-0255">Endonuclease</keyword>
<evidence type="ECO:0000256" key="7">
    <source>
        <dbReference type="RuleBase" id="RU363069"/>
    </source>
</evidence>
<dbReference type="GO" id="GO:0004519">
    <property type="term" value="F:endonuclease activity"/>
    <property type="evidence" value="ECO:0007669"/>
    <property type="project" value="UniProtKB-KW"/>
</dbReference>
<comment type="function">
    <text evidence="7">SbcCD cleaves DNA hairpin structures. These structures can inhibit DNA replication and are intermediates in certain DNA recombination reactions. The complex acts as a 3'-&gt;5' double strand exonuclease that can open hairpins. It also has a 5' single-strand endonuclease activity.</text>
</comment>
<dbReference type="SUPFAM" id="SSF56300">
    <property type="entry name" value="Metallo-dependent phosphatases"/>
    <property type="match status" value="1"/>
</dbReference>
<dbReference type="NCBIfam" id="TIGR00619">
    <property type="entry name" value="sbcd"/>
    <property type="match status" value="1"/>
</dbReference>
<proteinExistence type="inferred from homology"/>
<dbReference type="InterPro" id="IPR004593">
    <property type="entry name" value="SbcD"/>
</dbReference>
<dbReference type="InterPro" id="IPR041796">
    <property type="entry name" value="Mre11_N"/>
</dbReference>
<feature type="domain" description="Calcineurin-like phosphoesterase" evidence="8">
    <location>
        <begin position="1"/>
        <end position="231"/>
    </location>
</feature>
<comment type="subunit">
    <text evidence="2 7">Heterodimer of SbcC and SbcD.</text>
</comment>
<dbReference type="GO" id="GO:0008408">
    <property type="term" value="F:3'-5' exonuclease activity"/>
    <property type="evidence" value="ECO:0007669"/>
    <property type="project" value="InterPro"/>
</dbReference>
<dbReference type="EMBL" id="QASA01000001">
    <property type="protein sequence ID" value="RDC66067.1"/>
    <property type="molecule type" value="Genomic_DNA"/>
</dbReference>
<evidence type="ECO:0000313" key="11">
    <source>
        <dbReference type="Proteomes" id="UP000253919"/>
    </source>
</evidence>
<evidence type="ECO:0000259" key="9">
    <source>
        <dbReference type="Pfam" id="PF12320"/>
    </source>
</evidence>
<dbReference type="Pfam" id="PF00149">
    <property type="entry name" value="Metallophos"/>
    <property type="match status" value="1"/>
</dbReference>
<dbReference type="InterPro" id="IPR050535">
    <property type="entry name" value="DNA_Repair-Maintenance_Comp"/>
</dbReference>
<keyword evidence="7" id="KW-0233">DNA recombination</keyword>
<keyword evidence="6 7" id="KW-0269">Exonuclease</keyword>
<evidence type="ECO:0000259" key="8">
    <source>
        <dbReference type="Pfam" id="PF00149"/>
    </source>
</evidence>
<dbReference type="PANTHER" id="PTHR30337">
    <property type="entry name" value="COMPONENT OF ATP-DEPENDENT DSDNA EXONUCLEASE"/>
    <property type="match status" value="1"/>
</dbReference>
<dbReference type="InterPro" id="IPR026843">
    <property type="entry name" value="SbcD_C"/>
</dbReference>
<evidence type="ECO:0000256" key="4">
    <source>
        <dbReference type="ARBA" id="ARBA00022722"/>
    </source>
</evidence>
<dbReference type="RefSeq" id="WP_115374980.1">
    <property type="nucleotide sequence ID" value="NZ_QASA01000001.1"/>
</dbReference>
<dbReference type="CDD" id="cd00840">
    <property type="entry name" value="MPP_Mre11_N"/>
    <property type="match status" value="1"/>
</dbReference>
<evidence type="ECO:0000313" key="10">
    <source>
        <dbReference type="EMBL" id="RDC66067.1"/>
    </source>
</evidence>
<organism evidence="10 11">
    <name type="scientific">Adhaeribacter pallidiroseus</name>
    <dbReference type="NCBI Taxonomy" id="2072847"/>
    <lineage>
        <taxon>Bacteria</taxon>
        <taxon>Pseudomonadati</taxon>
        <taxon>Bacteroidota</taxon>
        <taxon>Cytophagia</taxon>
        <taxon>Cytophagales</taxon>
        <taxon>Hymenobacteraceae</taxon>
        <taxon>Adhaeribacter</taxon>
    </lineage>
</organism>
<keyword evidence="11" id="KW-1185">Reference proteome</keyword>
<evidence type="ECO:0000256" key="6">
    <source>
        <dbReference type="ARBA" id="ARBA00022839"/>
    </source>
</evidence>